<feature type="transmembrane region" description="Helical" evidence="5">
    <location>
        <begin position="103"/>
        <end position="121"/>
    </location>
</feature>
<feature type="transmembrane region" description="Helical" evidence="5">
    <location>
        <begin position="166"/>
        <end position="192"/>
    </location>
</feature>
<feature type="transmembrane region" description="Helical" evidence="5">
    <location>
        <begin position="246"/>
        <end position="270"/>
    </location>
</feature>
<comment type="caution">
    <text evidence="7">The sequence shown here is derived from an EMBL/GenBank/DDBJ whole genome shotgun (WGS) entry which is preliminary data.</text>
</comment>
<dbReference type="SUPFAM" id="SSF52091">
    <property type="entry name" value="SpoIIaa-like"/>
    <property type="match status" value="1"/>
</dbReference>
<evidence type="ECO:0000256" key="2">
    <source>
        <dbReference type="ARBA" id="ARBA00022692"/>
    </source>
</evidence>
<feature type="transmembrane region" description="Helical" evidence="5">
    <location>
        <begin position="128"/>
        <end position="146"/>
    </location>
</feature>
<feature type="transmembrane region" description="Helical" evidence="5">
    <location>
        <begin position="331"/>
        <end position="361"/>
    </location>
</feature>
<protein>
    <submittedName>
        <fullName evidence="7">SulP family inorganic anion transporter</fullName>
    </submittedName>
</protein>
<feature type="transmembrane region" description="Helical" evidence="5">
    <location>
        <begin position="381"/>
        <end position="409"/>
    </location>
</feature>
<dbReference type="PROSITE" id="PS50801">
    <property type="entry name" value="STAS"/>
    <property type="match status" value="1"/>
</dbReference>
<evidence type="ECO:0000256" key="4">
    <source>
        <dbReference type="ARBA" id="ARBA00023136"/>
    </source>
</evidence>
<organism evidence="7 8">
    <name type="scientific">Nocardioides mangrovi</name>
    <dbReference type="NCBI Taxonomy" id="2874580"/>
    <lineage>
        <taxon>Bacteria</taxon>
        <taxon>Bacillati</taxon>
        <taxon>Actinomycetota</taxon>
        <taxon>Actinomycetes</taxon>
        <taxon>Propionibacteriales</taxon>
        <taxon>Nocardioidaceae</taxon>
        <taxon>Nocardioides</taxon>
    </lineage>
</organism>
<dbReference type="Gene3D" id="3.30.750.24">
    <property type="entry name" value="STAS domain"/>
    <property type="match status" value="1"/>
</dbReference>
<sequence>MSPVGRRVRGRLRDLRPRRADLRADLVAGLPRAIGSVPDGMAASVLAGLSPTHGLYASFAGPIAGGLSTSTRLMVITTTSAAALAAGSTLAEVDRAERADAMLWLTLVAGALMIAAAVLRLDRFIHFVSYSVMLGFLGGIATNIVLGQLPTLLGSPTEGGVAVQKAWYVVTHPGGVHLATAACGLGALALLVGLGRTRWATYGALVALVVPTAVVWLTDASTVARVSDGGAIPTGLPTPGLPSPGAFSLSLLVGAASVAAIVLVQGAGVAEALPSPDGSRSSGRQDFAAQGVGNLAAGLVGGQVVGGSVSQSALNVAAGARSRWASVFSGCWMLAILLIFSGLVGRVAMPTLAAVLVFAGWSTIRPAELWSVARAGSIPAIAMVCTFVAVLALPVAEAVGVGLAASLLMQLNREALDLRVVRLRLDDRGRLVQEPAPSRLLPYDVLVLDVYGSLFFAGTRTLQRQLPPPPAAKAGPPGHGPVVVLRLRGRSTLGSTFLKMIGDYAHQLAAVDGALYLSGVDAALVRRWDRDGTTRAYGNVRVFEATPVIGESTTFAIQVGRTHRVSPGS</sequence>
<dbReference type="Pfam" id="PF00916">
    <property type="entry name" value="Sulfate_transp"/>
    <property type="match status" value="1"/>
</dbReference>
<proteinExistence type="predicted"/>
<keyword evidence="3 5" id="KW-1133">Transmembrane helix</keyword>
<keyword evidence="8" id="KW-1185">Reference proteome</keyword>
<evidence type="ECO:0000313" key="7">
    <source>
        <dbReference type="EMBL" id="MBZ5738240.1"/>
    </source>
</evidence>
<accession>A0ABS7UBJ4</accession>
<dbReference type="PANTHER" id="PTHR11814">
    <property type="entry name" value="SULFATE TRANSPORTER"/>
    <property type="match status" value="1"/>
</dbReference>
<evidence type="ECO:0000256" key="1">
    <source>
        <dbReference type="ARBA" id="ARBA00004141"/>
    </source>
</evidence>
<dbReference type="RefSeq" id="WP_224122605.1">
    <property type="nucleotide sequence ID" value="NZ_JAIQZJ010000003.1"/>
</dbReference>
<keyword evidence="4 5" id="KW-0472">Membrane</keyword>
<evidence type="ECO:0000256" key="5">
    <source>
        <dbReference type="SAM" id="Phobius"/>
    </source>
</evidence>
<feature type="transmembrane region" description="Helical" evidence="5">
    <location>
        <begin position="73"/>
        <end position="91"/>
    </location>
</feature>
<dbReference type="InterPro" id="IPR001902">
    <property type="entry name" value="SLC26A/SulP_fam"/>
</dbReference>
<dbReference type="EMBL" id="JAIQZJ010000003">
    <property type="protein sequence ID" value="MBZ5738240.1"/>
    <property type="molecule type" value="Genomic_DNA"/>
</dbReference>
<evidence type="ECO:0000259" key="6">
    <source>
        <dbReference type="PROSITE" id="PS50801"/>
    </source>
</evidence>
<evidence type="ECO:0000313" key="8">
    <source>
        <dbReference type="Proteomes" id="UP000780875"/>
    </source>
</evidence>
<dbReference type="InterPro" id="IPR011547">
    <property type="entry name" value="SLC26A/SulP_dom"/>
</dbReference>
<dbReference type="Proteomes" id="UP000780875">
    <property type="component" value="Unassembled WGS sequence"/>
</dbReference>
<keyword evidence="2 5" id="KW-0812">Transmembrane</keyword>
<feature type="domain" description="STAS" evidence="6">
    <location>
        <begin position="444"/>
        <end position="556"/>
    </location>
</feature>
<gene>
    <name evidence="7" type="ORF">K8U61_08705</name>
</gene>
<evidence type="ECO:0000256" key="3">
    <source>
        <dbReference type="ARBA" id="ARBA00022989"/>
    </source>
</evidence>
<comment type="subcellular location">
    <subcellularLocation>
        <location evidence="1">Membrane</location>
        <topology evidence="1">Multi-pass membrane protein</topology>
    </subcellularLocation>
</comment>
<feature type="transmembrane region" description="Helical" evidence="5">
    <location>
        <begin position="199"/>
        <end position="218"/>
    </location>
</feature>
<name>A0ABS7UBJ4_9ACTN</name>
<dbReference type="InterPro" id="IPR036513">
    <property type="entry name" value="STAS_dom_sf"/>
</dbReference>
<reference evidence="7 8" key="1">
    <citation type="submission" date="2021-09" db="EMBL/GenBank/DDBJ databases">
        <title>Whole genome sequence of Nocardioides sp. GBK3QG-3.</title>
        <authorList>
            <person name="Tuo L."/>
        </authorList>
    </citation>
    <scope>NUCLEOTIDE SEQUENCE [LARGE SCALE GENOMIC DNA]</scope>
    <source>
        <strain evidence="7 8">GBK3QG-3</strain>
    </source>
</reference>
<dbReference type="InterPro" id="IPR002645">
    <property type="entry name" value="STAS_dom"/>
</dbReference>